<dbReference type="OrthoDB" id="6431331at2759"/>
<dbReference type="Proteomes" id="UP000218231">
    <property type="component" value="Unassembled WGS sequence"/>
</dbReference>
<keyword evidence="2" id="KW-1185">Reference proteome</keyword>
<dbReference type="Pfam" id="PF06342">
    <property type="entry name" value="DUF1057"/>
    <property type="match status" value="1"/>
</dbReference>
<dbReference type="InterPro" id="IPR029058">
    <property type="entry name" value="AB_hydrolase_fold"/>
</dbReference>
<accession>A0A2A2K711</accession>
<dbReference type="PANTHER" id="PTHR47533:SF4">
    <property type="entry name" value="AB HYDROLASE-1 DOMAIN-CONTAINING PROTEIN"/>
    <property type="match status" value="1"/>
</dbReference>
<dbReference type="EMBL" id="LIAE01009436">
    <property type="protein sequence ID" value="PAV69767.1"/>
    <property type="molecule type" value="Genomic_DNA"/>
</dbReference>
<dbReference type="InterPro" id="IPR010463">
    <property type="entry name" value="DUF1057"/>
</dbReference>
<comment type="caution">
    <text evidence="1">The sequence shown here is derived from an EMBL/GenBank/DDBJ whole genome shotgun (WGS) entry which is preliminary data.</text>
</comment>
<name>A0A2A2K711_9BILA</name>
<dbReference type="AlphaFoldDB" id="A0A2A2K711"/>
<dbReference type="Gene3D" id="3.40.50.1820">
    <property type="entry name" value="alpha/beta hydrolase"/>
    <property type="match status" value="1"/>
</dbReference>
<proteinExistence type="predicted"/>
<evidence type="ECO:0000313" key="1">
    <source>
        <dbReference type="EMBL" id="PAV69767.1"/>
    </source>
</evidence>
<protein>
    <recommendedName>
        <fullName evidence="3">AB hydrolase-1 domain-containing protein</fullName>
    </recommendedName>
</protein>
<gene>
    <name evidence="1" type="ORF">WR25_22868</name>
</gene>
<dbReference type="SUPFAM" id="SSF53474">
    <property type="entry name" value="alpha/beta-Hydrolases"/>
    <property type="match status" value="1"/>
</dbReference>
<organism evidence="1 2">
    <name type="scientific">Diploscapter pachys</name>
    <dbReference type="NCBI Taxonomy" id="2018661"/>
    <lineage>
        <taxon>Eukaryota</taxon>
        <taxon>Metazoa</taxon>
        <taxon>Ecdysozoa</taxon>
        <taxon>Nematoda</taxon>
        <taxon>Chromadorea</taxon>
        <taxon>Rhabditida</taxon>
        <taxon>Rhabditina</taxon>
        <taxon>Rhabditomorpha</taxon>
        <taxon>Rhabditoidea</taxon>
        <taxon>Rhabditidae</taxon>
        <taxon>Diploscapter</taxon>
    </lineage>
</organism>
<evidence type="ECO:0008006" key="3">
    <source>
        <dbReference type="Google" id="ProtNLM"/>
    </source>
</evidence>
<evidence type="ECO:0000313" key="2">
    <source>
        <dbReference type="Proteomes" id="UP000218231"/>
    </source>
</evidence>
<dbReference type="PANTHER" id="PTHR47533">
    <property type="entry name" value="PROTEIN CBG21859"/>
    <property type="match status" value="1"/>
</dbReference>
<reference evidence="1 2" key="1">
    <citation type="journal article" date="2017" name="Curr. Biol.">
        <title>Genome architecture and evolution of a unichromosomal asexual nematode.</title>
        <authorList>
            <person name="Fradin H."/>
            <person name="Zegar C."/>
            <person name="Gutwein M."/>
            <person name="Lucas J."/>
            <person name="Kovtun M."/>
            <person name="Corcoran D."/>
            <person name="Baugh L.R."/>
            <person name="Kiontke K."/>
            <person name="Gunsalus K."/>
            <person name="Fitch D.H."/>
            <person name="Piano F."/>
        </authorList>
    </citation>
    <scope>NUCLEOTIDE SEQUENCE [LARGE SCALE GENOMIC DNA]</scope>
    <source>
        <strain evidence="1">PF1309</strain>
    </source>
</reference>
<sequence>MSSSLQRISVRFRTGKGQELESEVIYSDTMPSGSQIATVCAVHGTPGSHSDFKKLASFLLEKRIRLICPNFPGLGITKGHQALEYTNEERQNFLNAFLDNLNIREKLIMIGHSRGSENALMTAVQRNAYGLILVNGTGLRIHHAIKPIWKFRYGAALYFSLTPFQSFLNPYYKKWFESNYNMVAKRAELVPRFMKTVANLSIEGTAPFIEKTKELPMKIIYVYGGKDHLIENDIQEEVIQKYSLPEMVNNAMQCK</sequence>